<dbReference type="CDD" id="cd01647">
    <property type="entry name" value="RT_LTR"/>
    <property type="match status" value="1"/>
</dbReference>
<keyword evidence="6" id="KW-1185">Reference proteome</keyword>
<evidence type="ECO:0000256" key="3">
    <source>
        <dbReference type="ARBA" id="ARBA00023268"/>
    </source>
</evidence>
<dbReference type="InParanoid" id="A0A3B3HAG9"/>
<protein>
    <recommendedName>
        <fullName evidence="2">ribonuclease H</fullName>
        <ecNumber evidence="2">3.1.26.4</ecNumber>
    </recommendedName>
</protein>
<evidence type="ECO:0000256" key="1">
    <source>
        <dbReference type="ARBA" id="ARBA00010879"/>
    </source>
</evidence>
<dbReference type="Pfam" id="PF00078">
    <property type="entry name" value="RVT_1"/>
    <property type="match status" value="1"/>
</dbReference>
<organism evidence="5 6">
    <name type="scientific">Oryzias latipes</name>
    <name type="common">Japanese rice fish</name>
    <name type="synonym">Japanese killifish</name>
    <dbReference type="NCBI Taxonomy" id="8090"/>
    <lineage>
        <taxon>Eukaryota</taxon>
        <taxon>Metazoa</taxon>
        <taxon>Chordata</taxon>
        <taxon>Craniata</taxon>
        <taxon>Vertebrata</taxon>
        <taxon>Euteleostomi</taxon>
        <taxon>Actinopterygii</taxon>
        <taxon>Neopterygii</taxon>
        <taxon>Teleostei</taxon>
        <taxon>Neoteleostei</taxon>
        <taxon>Acanthomorphata</taxon>
        <taxon>Ovalentaria</taxon>
        <taxon>Atherinomorphae</taxon>
        <taxon>Beloniformes</taxon>
        <taxon>Adrianichthyidae</taxon>
        <taxon>Oryziinae</taxon>
        <taxon>Oryzias</taxon>
    </lineage>
</organism>
<reference evidence="5" key="3">
    <citation type="submission" date="2025-09" db="UniProtKB">
        <authorList>
            <consortium name="Ensembl"/>
        </authorList>
    </citation>
    <scope>IDENTIFICATION</scope>
    <source>
        <strain evidence="5">Hd-rR</strain>
    </source>
</reference>
<feature type="domain" description="Reverse transcriptase" evidence="4">
    <location>
        <begin position="1"/>
        <end position="122"/>
    </location>
</feature>
<dbReference type="EC" id="3.1.26.4" evidence="2"/>
<proteinExistence type="inferred from homology"/>
<dbReference type="Bgee" id="ENSORLG00000026658">
    <property type="expression patterns" value="Expressed in bone element"/>
</dbReference>
<dbReference type="AlphaFoldDB" id="A0A3B3HAG9"/>
<dbReference type="SUPFAM" id="SSF56672">
    <property type="entry name" value="DNA/RNA polymerases"/>
    <property type="match status" value="1"/>
</dbReference>
<dbReference type="InterPro" id="IPR050951">
    <property type="entry name" value="Retrovirus_Pol_polyprotein"/>
</dbReference>
<dbReference type="GeneTree" id="ENSGT01140000282569"/>
<sequence>MLSGAKVFTKLDATSGFWQIPLVKESRLLTTFITPFGRYAFNCLPFGISSAPEHFQRRMSQMLEGCEGVVCHADDVVVVGEDMQQHDERLHKVLQRFEAEGLTLNDKCEFSKDKISFVGHCVTADGVSPDPNKVKAIMEMPEPQDVEGVRRVMGMANYLGKFLPHLASFSKPLRDLLCEKNEWHWGNAQKEAFQKLKTELSSPRVLASYSIDAKTCVAADASSYGLGASSLRNKKMEPGGQ</sequence>
<dbReference type="InterPro" id="IPR000477">
    <property type="entry name" value="RT_dom"/>
</dbReference>
<dbReference type="InterPro" id="IPR043128">
    <property type="entry name" value="Rev_trsase/Diguanyl_cyclase"/>
</dbReference>
<dbReference type="Gene3D" id="3.10.10.10">
    <property type="entry name" value="HIV Type 1 Reverse Transcriptase, subunit A, domain 1"/>
    <property type="match status" value="1"/>
</dbReference>
<dbReference type="InterPro" id="IPR043502">
    <property type="entry name" value="DNA/RNA_pol_sf"/>
</dbReference>
<dbReference type="PANTHER" id="PTHR37984:SF5">
    <property type="entry name" value="PROTEIN NYNRIN-LIKE"/>
    <property type="match status" value="1"/>
</dbReference>
<accession>A0A3B3HAG9</accession>
<dbReference type="GO" id="GO:0004523">
    <property type="term" value="F:RNA-DNA hybrid ribonuclease activity"/>
    <property type="evidence" value="ECO:0007669"/>
    <property type="project" value="UniProtKB-EC"/>
</dbReference>
<dbReference type="PANTHER" id="PTHR37984">
    <property type="entry name" value="PROTEIN CBG26694"/>
    <property type="match status" value="1"/>
</dbReference>
<dbReference type="Ensembl" id="ENSORLT00000027905.1">
    <property type="protein sequence ID" value="ENSORLP00000028842.1"/>
    <property type="gene ID" value="ENSORLG00000026658.1"/>
</dbReference>
<reference evidence="5 6" key="1">
    <citation type="journal article" date="2007" name="Nature">
        <title>The medaka draft genome and insights into vertebrate genome evolution.</title>
        <authorList>
            <person name="Kasahara M."/>
            <person name="Naruse K."/>
            <person name="Sasaki S."/>
            <person name="Nakatani Y."/>
            <person name="Qu W."/>
            <person name="Ahsan B."/>
            <person name="Yamada T."/>
            <person name="Nagayasu Y."/>
            <person name="Doi K."/>
            <person name="Kasai Y."/>
            <person name="Jindo T."/>
            <person name="Kobayashi D."/>
            <person name="Shimada A."/>
            <person name="Toyoda A."/>
            <person name="Kuroki Y."/>
            <person name="Fujiyama A."/>
            <person name="Sasaki T."/>
            <person name="Shimizu A."/>
            <person name="Asakawa S."/>
            <person name="Shimizu N."/>
            <person name="Hashimoto S."/>
            <person name="Yang J."/>
            <person name="Lee Y."/>
            <person name="Matsushima K."/>
            <person name="Sugano S."/>
            <person name="Sakaizumi M."/>
            <person name="Narita T."/>
            <person name="Ohishi K."/>
            <person name="Haga S."/>
            <person name="Ohta F."/>
            <person name="Nomoto H."/>
            <person name="Nogata K."/>
            <person name="Morishita T."/>
            <person name="Endo T."/>
            <person name="Shin-I T."/>
            <person name="Takeda H."/>
            <person name="Morishita S."/>
            <person name="Kohara Y."/>
        </authorList>
    </citation>
    <scope>NUCLEOTIDE SEQUENCE [LARGE SCALE GENOMIC DNA]</scope>
    <source>
        <strain evidence="5 6">Hd-rR</strain>
    </source>
</reference>
<evidence type="ECO:0000259" key="4">
    <source>
        <dbReference type="PROSITE" id="PS50878"/>
    </source>
</evidence>
<dbReference type="Proteomes" id="UP000001038">
    <property type="component" value="Chromosome 19"/>
</dbReference>
<evidence type="ECO:0000256" key="2">
    <source>
        <dbReference type="ARBA" id="ARBA00012180"/>
    </source>
</evidence>
<dbReference type="InterPro" id="IPR041577">
    <property type="entry name" value="RT_RNaseH_2"/>
</dbReference>
<reference evidence="5" key="2">
    <citation type="submission" date="2025-08" db="UniProtKB">
        <authorList>
            <consortium name="Ensembl"/>
        </authorList>
    </citation>
    <scope>IDENTIFICATION</scope>
    <source>
        <strain evidence="5">Hd-rR</strain>
    </source>
</reference>
<dbReference type="Gene3D" id="3.30.70.270">
    <property type="match status" value="2"/>
</dbReference>
<evidence type="ECO:0000313" key="6">
    <source>
        <dbReference type="Proteomes" id="UP000001038"/>
    </source>
</evidence>
<comment type="similarity">
    <text evidence="1">Belongs to the beta type-B retroviral polymerase family. HERV class-II K(HML-2) pol subfamily.</text>
</comment>
<dbReference type="STRING" id="8090.ENSORLP00000028842"/>
<name>A0A3B3HAG9_ORYLA</name>
<evidence type="ECO:0000313" key="5">
    <source>
        <dbReference type="Ensembl" id="ENSORLP00000028842.1"/>
    </source>
</evidence>
<dbReference type="FunFam" id="3.30.70.270:FF:000026">
    <property type="entry name" value="Transposon Ty3-G Gag-Pol polyprotein"/>
    <property type="match status" value="1"/>
</dbReference>
<dbReference type="PROSITE" id="PS50878">
    <property type="entry name" value="RT_POL"/>
    <property type="match status" value="1"/>
</dbReference>
<keyword evidence="3" id="KW-0511">Multifunctional enzyme</keyword>
<dbReference type="Pfam" id="PF17919">
    <property type="entry name" value="RT_RNaseH_2"/>
    <property type="match status" value="1"/>
</dbReference>